<dbReference type="EMBL" id="JBFOLK010000010">
    <property type="protein sequence ID" value="KAL2479865.1"/>
    <property type="molecule type" value="Genomic_DNA"/>
</dbReference>
<protein>
    <submittedName>
        <fullName evidence="1">Uncharacterized protein</fullName>
    </submittedName>
</protein>
<sequence length="240" mass="26895">MESWQVHGHRSRAPQISFIEEDDVGIHYPRCDALVFCAVVTKNELGRMLVDHGSAVSVLFGSAFDQIDVDHELTAISEPLFGFMGDSLVLRGRITLAVDFREPPCHLKKFMKFLIVYTRSAYHGVLGKPTLKDLQAVTSIHHLVMKFLTPKGVAKIHSNQTEAMTCYINALRKVAKREDVAPAVMTIYSEPMNVDHKKMDEKMILDEGLDLWIIGSDSLGSLVEELQAFLVNLSELTQVL</sequence>
<dbReference type="Proteomes" id="UP001604336">
    <property type="component" value="Unassembled WGS sequence"/>
</dbReference>
<keyword evidence="2" id="KW-1185">Reference proteome</keyword>
<dbReference type="AlphaFoldDB" id="A0ABD1QUI9"/>
<organism evidence="1 2">
    <name type="scientific">Abeliophyllum distichum</name>
    <dbReference type="NCBI Taxonomy" id="126358"/>
    <lineage>
        <taxon>Eukaryota</taxon>
        <taxon>Viridiplantae</taxon>
        <taxon>Streptophyta</taxon>
        <taxon>Embryophyta</taxon>
        <taxon>Tracheophyta</taxon>
        <taxon>Spermatophyta</taxon>
        <taxon>Magnoliopsida</taxon>
        <taxon>eudicotyledons</taxon>
        <taxon>Gunneridae</taxon>
        <taxon>Pentapetalae</taxon>
        <taxon>asterids</taxon>
        <taxon>lamiids</taxon>
        <taxon>Lamiales</taxon>
        <taxon>Oleaceae</taxon>
        <taxon>Forsythieae</taxon>
        <taxon>Abeliophyllum</taxon>
    </lineage>
</organism>
<reference evidence="2" key="1">
    <citation type="submission" date="2024-07" db="EMBL/GenBank/DDBJ databases">
        <title>Two chromosome-level genome assemblies of Korean endemic species Abeliophyllum distichum and Forsythia ovata (Oleaceae).</title>
        <authorList>
            <person name="Jang H."/>
        </authorList>
    </citation>
    <scope>NUCLEOTIDE SEQUENCE [LARGE SCALE GENOMIC DNA]</scope>
</reference>
<gene>
    <name evidence="1" type="ORF">Adt_32831</name>
</gene>
<dbReference type="PANTHER" id="PTHR33240">
    <property type="entry name" value="OS08G0508500 PROTEIN"/>
    <property type="match status" value="1"/>
</dbReference>
<proteinExistence type="predicted"/>
<name>A0ABD1QUI9_9LAMI</name>
<evidence type="ECO:0000313" key="1">
    <source>
        <dbReference type="EMBL" id="KAL2479865.1"/>
    </source>
</evidence>
<accession>A0ABD1QUI9</accession>
<dbReference type="PANTHER" id="PTHR33240:SF17">
    <property type="entry name" value="EUKARYOTIC PEPTIDE CHAIN RELEASE FACTOR GTP-BINDING SUBUNIT-LIKE"/>
    <property type="match status" value="1"/>
</dbReference>
<comment type="caution">
    <text evidence="1">The sequence shown here is derived from an EMBL/GenBank/DDBJ whole genome shotgun (WGS) entry which is preliminary data.</text>
</comment>
<evidence type="ECO:0000313" key="2">
    <source>
        <dbReference type="Proteomes" id="UP001604336"/>
    </source>
</evidence>